<keyword evidence="4" id="KW-0812">Transmembrane</keyword>
<dbReference type="SUPFAM" id="SSF55103">
    <property type="entry name" value="FAD-linked oxidases, C-terminal domain"/>
    <property type="match status" value="1"/>
</dbReference>
<accession>A0A5K0U944</accession>
<gene>
    <name evidence="6" type="ORF">YASMINEVIRUS_991</name>
</gene>
<dbReference type="InterPro" id="IPR004113">
    <property type="entry name" value="FAD-bd_oxidored_4_C"/>
</dbReference>
<dbReference type="PROSITE" id="PS51387">
    <property type="entry name" value="FAD_PCMH"/>
    <property type="match status" value="1"/>
</dbReference>
<dbReference type="PANTHER" id="PTHR46568:SF1">
    <property type="entry name" value="ALKYLDIHYDROXYACETONEPHOSPHATE SYNTHASE, PEROXISOMAL"/>
    <property type="match status" value="1"/>
</dbReference>
<dbReference type="Proteomes" id="UP000594342">
    <property type="component" value="Unassembled WGS sequence"/>
</dbReference>
<dbReference type="Gene3D" id="3.30.300.330">
    <property type="match status" value="1"/>
</dbReference>
<proteinExistence type="inferred from homology"/>
<dbReference type="InterPro" id="IPR016164">
    <property type="entry name" value="FAD-linked_Oxase-like_C"/>
</dbReference>
<dbReference type="InterPro" id="IPR025650">
    <property type="entry name" value="Alkyl-DHAP_Synthase"/>
</dbReference>
<dbReference type="InterPro" id="IPR006094">
    <property type="entry name" value="Oxid_FAD_bind_N"/>
</dbReference>
<dbReference type="Gene3D" id="3.30.465.10">
    <property type="match status" value="1"/>
</dbReference>
<dbReference type="UniPathway" id="UPA00781"/>
<protein>
    <recommendedName>
        <fullName evidence="5">FAD-binding PCMH-type domain-containing protein</fullName>
    </recommendedName>
</protein>
<evidence type="ECO:0000256" key="2">
    <source>
        <dbReference type="ARBA" id="ARBA00022630"/>
    </source>
</evidence>
<evidence type="ECO:0000259" key="5">
    <source>
        <dbReference type="PROSITE" id="PS51387"/>
    </source>
</evidence>
<evidence type="ECO:0000313" key="6">
    <source>
        <dbReference type="EMBL" id="VBB18528.1"/>
    </source>
</evidence>
<comment type="caution">
    <text evidence="6">The sequence shown here is derived from an EMBL/GenBank/DDBJ whole genome shotgun (WGS) entry which is preliminary data.</text>
</comment>
<keyword evidence="4" id="KW-0472">Membrane</keyword>
<keyword evidence="2" id="KW-0285">Flavoprotein</keyword>
<keyword evidence="7" id="KW-1185">Reference proteome</keyword>
<reference evidence="6 7" key="1">
    <citation type="submission" date="2018-10" db="EMBL/GenBank/DDBJ databases">
        <authorList>
            <consortium name="IHU Genomes"/>
        </authorList>
    </citation>
    <scope>NUCLEOTIDE SEQUENCE [LARGE SCALE GENOMIC DNA]</scope>
    <source>
        <strain evidence="6 7">A1</strain>
    </source>
</reference>
<dbReference type="GO" id="GO:0008611">
    <property type="term" value="P:ether lipid biosynthetic process"/>
    <property type="evidence" value="ECO:0007669"/>
    <property type="project" value="UniProtKB-UniPathway"/>
</dbReference>
<dbReference type="Pfam" id="PF01565">
    <property type="entry name" value="FAD_binding_4"/>
    <property type="match status" value="1"/>
</dbReference>
<dbReference type="SUPFAM" id="SSF56176">
    <property type="entry name" value="FAD-binding/transporter-associated domain-like"/>
    <property type="match status" value="1"/>
</dbReference>
<dbReference type="Gene3D" id="3.30.70.3450">
    <property type="match status" value="1"/>
</dbReference>
<dbReference type="GO" id="GO:0071949">
    <property type="term" value="F:FAD binding"/>
    <property type="evidence" value="ECO:0007669"/>
    <property type="project" value="InterPro"/>
</dbReference>
<evidence type="ECO:0000256" key="4">
    <source>
        <dbReference type="SAM" id="Phobius"/>
    </source>
</evidence>
<evidence type="ECO:0000313" key="7">
    <source>
        <dbReference type="Proteomes" id="UP000594342"/>
    </source>
</evidence>
<evidence type="ECO:0000256" key="3">
    <source>
        <dbReference type="ARBA" id="ARBA00022827"/>
    </source>
</evidence>
<dbReference type="InterPro" id="IPR016166">
    <property type="entry name" value="FAD-bd_PCMH"/>
</dbReference>
<dbReference type="InterPro" id="IPR016169">
    <property type="entry name" value="FAD-bd_PCMH_sub2"/>
</dbReference>
<dbReference type="EMBL" id="UPSH01000001">
    <property type="protein sequence ID" value="VBB18528.1"/>
    <property type="molecule type" value="Genomic_DNA"/>
</dbReference>
<comment type="similarity">
    <text evidence="1">Belongs to the FAD-binding oxidoreductase/transferase type 4 family.</text>
</comment>
<dbReference type="PANTHER" id="PTHR46568">
    <property type="entry name" value="ALKYLDIHYDROXYACETONEPHOSPHATE SYNTHASE, PEROXISOMAL"/>
    <property type="match status" value="1"/>
</dbReference>
<dbReference type="InterPro" id="IPR016167">
    <property type="entry name" value="FAD-bd_PCMH_sub1"/>
</dbReference>
<feature type="domain" description="FAD-binding PCMH-type" evidence="5">
    <location>
        <begin position="204"/>
        <end position="402"/>
    </location>
</feature>
<dbReference type="Gene3D" id="3.30.43.10">
    <property type="entry name" value="Uridine Diphospho-n-acetylenolpyruvylglucosamine Reductase, domain 2"/>
    <property type="match status" value="1"/>
</dbReference>
<keyword evidence="3" id="KW-0274">FAD</keyword>
<dbReference type="GO" id="GO:0008609">
    <property type="term" value="F:alkylglycerone-phosphate synthase activity"/>
    <property type="evidence" value="ECO:0007669"/>
    <property type="project" value="InterPro"/>
</dbReference>
<evidence type="ECO:0000256" key="1">
    <source>
        <dbReference type="ARBA" id="ARBA00008000"/>
    </source>
</evidence>
<name>A0A5K0U944_9VIRU</name>
<dbReference type="Pfam" id="PF02913">
    <property type="entry name" value="FAD-oxidase_C"/>
    <property type="match status" value="1"/>
</dbReference>
<keyword evidence="4" id="KW-1133">Transmembrane helix</keyword>
<organism evidence="6 7">
    <name type="scientific">Yasminevirus sp. GU-2018</name>
    <dbReference type="NCBI Taxonomy" id="2420051"/>
    <lineage>
        <taxon>Viruses</taxon>
        <taxon>Varidnaviria</taxon>
        <taxon>Bamfordvirae</taxon>
        <taxon>Nucleocytoviricota</taxon>
        <taxon>Megaviricetes</taxon>
        <taxon>Imitervirales</taxon>
        <taxon>Mimiviridae</taxon>
        <taxon>Klosneuvirinae</taxon>
        <taxon>Yasminevirus</taxon>
        <taxon>Yasminevirus saudimassiliense</taxon>
    </lineage>
</organism>
<sequence length="680" mass="75642">MEDLVFDTLELYELDQSASYFSEWPFVFLVGAGVLLVLCCAYFIFKKRRHDSQRSVNMDATKKNDSYQKKTHLWGYSDTEFVKTTKDTVMLSGDHYEIAGKVIPKLISFMLKIAKIQSSDIEEKPAIGDLEQIYARIEKQKRDTGRDVVLRDFFTSALTSKFGPDCVSEIVSFSGRDILAVSHGQTNNELVNTHYKTPSDATLLNDTVDAVFRPTKEEHLTALMTSVIDFNNSGKATGRHVIKLLPRGGGTNVTRCLNVERRSENQCIELFVSVDMTNFTGLISYDNQNNTAKFRAGTTGRQLEEELAKVGFMCGHEPDSVEFSTLGGWIATNASGMKRGRYGNIEDIVTTMDILCSKTPDKIVTIGTDLRSSTGPNVSQNLFGSEGSLAIIVNATIKIKRLPETKTYDSLVVPDWDTGVKFLKEVRETGQLPASLRMVDNLQFQFGQALKPKKSTVGEIVSSVQKKLLSAVGYDLNKICACTVVYEGSKNECATTRSRLGSIAKKYGIMSGGAENGKAGYNLTNAIAYIRDFANTLHVFGDTFECTVPWSQASIAGESIANELKQTHTRLKNLYPNVLKGEIFVSYRITQLYETGVCMYFTYAYYCHNFGCVDHSQKEIEGTLKSAVQNVDATLSHHHGIGKLKKEEFRKRNDASGEMVKGLKACFDPHDVVCGRNNHF</sequence>
<dbReference type="InterPro" id="IPR036318">
    <property type="entry name" value="FAD-bd_PCMH-like_sf"/>
</dbReference>
<feature type="transmembrane region" description="Helical" evidence="4">
    <location>
        <begin position="24"/>
        <end position="45"/>
    </location>
</feature>